<comment type="similarity">
    <text evidence="1">Belongs to the GST superfamily.</text>
</comment>
<dbReference type="Pfam" id="PF13409">
    <property type="entry name" value="GST_N_2"/>
    <property type="match status" value="1"/>
</dbReference>
<dbReference type="SFLD" id="SFLDS00019">
    <property type="entry name" value="Glutathione_Transferase_(cytos"/>
    <property type="match status" value="1"/>
</dbReference>
<dbReference type="InterPro" id="IPR040079">
    <property type="entry name" value="Glutathione_S-Trfase"/>
</dbReference>
<dbReference type="Proteomes" id="UP000054937">
    <property type="component" value="Unassembled WGS sequence"/>
</dbReference>
<proteinExistence type="inferred from homology"/>
<evidence type="ECO:0000256" key="2">
    <source>
        <dbReference type="SAM" id="MobiDB-lite"/>
    </source>
</evidence>
<dbReference type="InterPro" id="IPR004046">
    <property type="entry name" value="GST_C"/>
</dbReference>
<accession>A0A0V0QWI4</accession>
<dbReference type="SUPFAM" id="SSF47616">
    <property type="entry name" value="GST C-terminal domain-like"/>
    <property type="match status" value="1"/>
</dbReference>
<evidence type="ECO:0000313" key="7">
    <source>
        <dbReference type="Proteomes" id="UP000054937"/>
    </source>
</evidence>
<keyword evidence="3" id="KW-0812">Transmembrane</keyword>
<dbReference type="SUPFAM" id="SSF52833">
    <property type="entry name" value="Thioredoxin-like"/>
    <property type="match status" value="1"/>
</dbReference>
<dbReference type="Gene3D" id="3.40.30.10">
    <property type="entry name" value="Glutaredoxin"/>
    <property type="match status" value="1"/>
</dbReference>
<feature type="domain" description="GST N-terminal" evidence="4">
    <location>
        <begin position="74"/>
        <end position="161"/>
    </location>
</feature>
<dbReference type="OrthoDB" id="422574at2759"/>
<dbReference type="InterPro" id="IPR004045">
    <property type="entry name" value="Glutathione_S-Trfase_N"/>
</dbReference>
<gene>
    <name evidence="6" type="ORF">PPERSA_09163</name>
</gene>
<feature type="transmembrane region" description="Helical" evidence="3">
    <location>
        <begin position="18"/>
        <end position="35"/>
    </location>
</feature>
<evidence type="ECO:0000259" key="5">
    <source>
        <dbReference type="PROSITE" id="PS50405"/>
    </source>
</evidence>
<dbReference type="PANTHER" id="PTHR44051:SF8">
    <property type="entry name" value="GLUTATHIONE S-TRANSFERASE GSTA"/>
    <property type="match status" value="1"/>
</dbReference>
<dbReference type="InterPro" id="IPR010987">
    <property type="entry name" value="Glutathione-S-Trfase_C-like"/>
</dbReference>
<reference evidence="6 7" key="1">
    <citation type="journal article" date="2015" name="Sci. Rep.">
        <title>Genome of the facultative scuticociliatosis pathogen Pseudocohnilembus persalinus provides insight into its virulence through horizontal gene transfer.</title>
        <authorList>
            <person name="Xiong J."/>
            <person name="Wang G."/>
            <person name="Cheng J."/>
            <person name="Tian M."/>
            <person name="Pan X."/>
            <person name="Warren A."/>
            <person name="Jiang C."/>
            <person name="Yuan D."/>
            <person name="Miao W."/>
        </authorList>
    </citation>
    <scope>NUCLEOTIDE SEQUENCE [LARGE SCALE GENOMIC DNA]</scope>
    <source>
        <strain evidence="6">36N120E</strain>
    </source>
</reference>
<dbReference type="SFLD" id="SFLDG01151">
    <property type="entry name" value="Main.2:_Nu-like"/>
    <property type="match status" value="1"/>
</dbReference>
<dbReference type="Pfam" id="PF00043">
    <property type="entry name" value="GST_C"/>
    <property type="match status" value="1"/>
</dbReference>
<organism evidence="6 7">
    <name type="scientific">Pseudocohnilembus persalinus</name>
    <name type="common">Ciliate</name>
    <dbReference type="NCBI Taxonomy" id="266149"/>
    <lineage>
        <taxon>Eukaryota</taxon>
        <taxon>Sar</taxon>
        <taxon>Alveolata</taxon>
        <taxon>Ciliophora</taxon>
        <taxon>Intramacronucleata</taxon>
        <taxon>Oligohymenophorea</taxon>
        <taxon>Scuticociliatia</taxon>
        <taxon>Philasterida</taxon>
        <taxon>Pseudocohnilembidae</taxon>
        <taxon>Pseudocohnilembus</taxon>
    </lineage>
</organism>
<keyword evidence="7" id="KW-1185">Reference proteome</keyword>
<dbReference type="PANTHER" id="PTHR44051">
    <property type="entry name" value="GLUTATHIONE S-TRANSFERASE-RELATED"/>
    <property type="match status" value="1"/>
</dbReference>
<feature type="region of interest" description="Disordered" evidence="2">
    <location>
        <begin position="285"/>
        <end position="305"/>
    </location>
</feature>
<dbReference type="Gene3D" id="1.20.1050.10">
    <property type="match status" value="1"/>
</dbReference>
<dbReference type="PROSITE" id="PS50404">
    <property type="entry name" value="GST_NTER"/>
    <property type="match status" value="1"/>
</dbReference>
<protein>
    <submittedName>
        <fullName evidence="6">Thioredoxin-like fold</fullName>
    </submittedName>
</protein>
<dbReference type="AlphaFoldDB" id="A0A0V0QWI4"/>
<name>A0A0V0QWI4_PSEPJ</name>
<evidence type="ECO:0000259" key="4">
    <source>
        <dbReference type="PROSITE" id="PS50404"/>
    </source>
</evidence>
<feature type="domain" description="GST C-terminal" evidence="5">
    <location>
        <begin position="164"/>
        <end position="294"/>
    </location>
</feature>
<dbReference type="InParanoid" id="A0A0V0QWI4"/>
<keyword evidence="3" id="KW-1133">Transmembrane helix</keyword>
<evidence type="ECO:0000313" key="6">
    <source>
        <dbReference type="EMBL" id="KRX06761.1"/>
    </source>
</evidence>
<dbReference type="PROSITE" id="PS50405">
    <property type="entry name" value="GST_CTER"/>
    <property type="match status" value="1"/>
</dbReference>
<dbReference type="InterPro" id="IPR036249">
    <property type="entry name" value="Thioredoxin-like_sf"/>
</dbReference>
<dbReference type="OMA" id="GHSGAEY"/>
<sequence>MSNQLEKLAQALQNKENLISGGIGLALGVFGGIVFKTKFKTLFGKLGLLGKGNFGSINSAKAGARTQQELKRGEHPYQLYSMGTPNGQKVTIFMEEAGLPYDAWLISIMKGDQFTSGFVEINPNSKIPALVDYSQDKENGVRVFESGSILLHLAEQTGKFIPQDPKLKTECLNLLFFQMGAGPYIGQLGHFSKYAPKGIWFDHSYAYERYKLETQRICSVLDQLLEKRTYLVGEEYTIADMAWYPWIKCIDYGYNLWQTLEMDSYKNINRWIKLLEQREAVQRGNKINQPWNGNNDHHSQLQSKL</sequence>
<dbReference type="SFLD" id="SFLDG00358">
    <property type="entry name" value="Main_(cytGST)"/>
    <property type="match status" value="1"/>
</dbReference>
<evidence type="ECO:0000256" key="1">
    <source>
        <dbReference type="ARBA" id="ARBA00007409"/>
    </source>
</evidence>
<comment type="caution">
    <text evidence="6">The sequence shown here is derived from an EMBL/GenBank/DDBJ whole genome shotgun (WGS) entry which is preliminary data.</text>
</comment>
<dbReference type="EMBL" id="LDAU01000092">
    <property type="protein sequence ID" value="KRX06761.1"/>
    <property type="molecule type" value="Genomic_DNA"/>
</dbReference>
<keyword evidence="3" id="KW-0472">Membrane</keyword>
<evidence type="ECO:0000256" key="3">
    <source>
        <dbReference type="SAM" id="Phobius"/>
    </source>
</evidence>
<dbReference type="CDD" id="cd03048">
    <property type="entry name" value="GST_N_Ure2p_like"/>
    <property type="match status" value="1"/>
</dbReference>
<dbReference type="InterPro" id="IPR036282">
    <property type="entry name" value="Glutathione-S-Trfase_C_sf"/>
</dbReference>